<comment type="subcellular location">
    <subcellularLocation>
        <location evidence="1">Membrane</location>
        <topology evidence="1">Multi-pass membrane protein</topology>
    </subcellularLocation>
</comment>
<keyword evidence="5 8" id="KW-1133">Transmembrane helix</keyword>
<evidence type="ECO:0000256" key="1">
    <source>
        <dbReference type="ARBA" id="ARBA00004141"/>
    </source>
</evidence>
<organism evidence="10 11">
    <name type="scientific">Sporothrix schenckii 1099-18</name>
    <dbReference type="NCBI Taxonomy" id="1397361"/>
    <lineage>
        <taxon>Eukaryota</taxon>
        <taxon>Fungi</taxon>
        <taxon>Dikarya</taxon>
        <taxon>Ascomycota</taxon>
        <taxon>Pezizomycotina</taxon>
        <taxon>Sordariomycetes</taxon>
        <taxon>Sordariomycetidae</taxon>
        <taxon>Ophiostomatales</taxon>
        <taxon>Ophiostomataceae</taxon>
        <taxon>Sporothrix</taxon>
    </lineage>
</organism>
<evidence type="ECO:0000256" key="3">
    <source>
        <dbReference type="ARBA" id="ARBA00022692"/>
    </source>
</evidence>
<sequence>MSTLRHGLRCAFQKPVTARPAVLERQHVFSLTASTAIRTHTRSHGRSPLPSIRFTSRTASRSPCHYWLPLRTVSPRTTTSRPRLSYTYSTRAQVRTFFSASSVTTQYVDLPPDYNDAEGLPFRRRGDLEPKEVAEVFGPGMSPVAANTLLRILHGRRVAGTLDDPSLRVNTARFPPAEIETALAYLRRTTPVDELINAGLRAEDELATMEREQAEWLTKTEADEQAYVEAHSKEEGDGQDQKPATRPLSASETKWRSRLFREVPKDDVYGVGAFDAIRARNRAKNEIRERQRQEAEAARRAEQEKLWAEQAAKSRDLVGPDGAPTVGVPGVAREMSPRTKQYALAATSPLEAPPTMSHWQRLWPSYATVLALVLGGGLVTRYLEASGTDTASAGRLFPSISPSAATVLTIIGANVVVFAMWRVPPLWRLFNRYMIVVPATPRPLSLLGAMFSHQKAGHLLANVVFLWFIGTRLHDEIGRPAFLQVYFSSGLVAFLASLTNIVLRNNLHLTTLGASGAIYGIAAAYFMLHKFEGFKILGLPPDPYTGIQGLGFIGLMLGLNLLTLRAEKHVIDVVTHFAGIAAGSAFGEYMRMQKEETHKAAAEGRPPRSVWELMFSDSTPAVISADERQQESNTKP</sequence>
<reference evidence="10 11" key="2">
    <citation type="journal article" date="2015" name="Eukaryot. Cell">
        <title>Asexual propagation of a virulent clone complex in a human and feline outbreak of sporotrichosis.</title>
        <authorList>
            <person name="Teixeira Mde M."/>
            <person name="Rodrigues A.M."/>
            <person name="Tsui C.K."/>
            <person name="de Almeida L.G."/>
            <person name="Van Diepeningen A.D."/>
            <person name="van den Ende B.G."/>
            <person name="Fernandes G.F."/>
            <person name="Kano R."/>
            <person name="Hamelin R.C."/>
            <person name="Lopes-Bezerra L.M."/>
            <person name="Vasconcelos A.T."/>
            <person name="de Hoog S."/>
            <person name="de Camargo Z.P."/>
            <person name="Felipe M.S."/>
        </authorList>
    </citation>
    <scope>NUCLEOTIDE SEQUENCE [LARGE SCALE GENOMIC DNA]</scope>
    <source>
        <strain evidence="10 11">1099-18</strain>
    </source>
</reference>
<dbReference type="EMBL" id="AXCR01000001">
    <property type="protein sequence ID" value="KJR89923.1"/>
    <property type="molecule type" value="Genomic_DNA"/>
</dbReference>
<feature type="region of interest" description="Disordered" evidence="7">
    <location>
        <begin position="285"/>
        <end position="306"/>
    </location>
</feature>
<feature type="domain" description="Peptidase S54 rhomboid" evidence="9">
    <location>
        <begin position="445"/>
        <end position="590"/>
    </location>
</feature>
<dbReference type="SUPFAM" id="SSF144091">
    <property type="entry name" value="Rhomboid-like"/>
    <property type="match status" value="1"/>
</dbReference>
<feature type="transmembrane region" description="Helical" evidence="8">
    <location>
        <begin position="481"/>
        <end position="502"/>
    </location>
</feature>
<evidence type="ECO:0000256" key="2">
    <source>
        <dbReference type="ARBA" id="ARBA00009045"/>
    </source>
</evidence>
<feature type="compositionally biased region" description="Basic and acidic residues" evidence="7">
    <location>
        <begin position="230"/>
        <end position="240"/>
    </location>
</feature>
<dbReference type="AlphaFoldDB" id="A0A0F2MJP1"/>
<dbReference type="InterPro" id="IPR035952">
    <property type="entry name" value="Rhomboid-like_sf"/>
</dbReference>
<feature type="transmembrane region" description="Helical" evidence="8">
    <location>
        <begin position="403"/>
        <end position="423"/>
    </location>
</feature>
<gene>
    <name evidence="10" type="ORF">SPSK_06096</name>
</gene>
<proteinExistence type="inferred from homology"/>
<dbReference type="VEuPathDB" id="FungiDB:SPSK_06096"/>
<dbReference type="KEGG" id="ssck:SPSK_06096"/>
<dbReference type="FunFam" id="1.20.1540.10:FF:000012">
    <property type="entry name" value="Rhomboid family protein"/>
    <property type="match status" value="1"/>
</dbReference>
<dbReference type="OrthoDB" id="10260614at2759"/>
<dbReference type="Pfam" id="PF01694">
    <property type="entry name" value="Rhomboid"/>
    <property type="match status" value="1"/>
</dbReference>
<keyword evidence="6 8" id="KW-0472">Membrane</keyword>
<reference evidence="10 11" key="1">
    <citation type="journal article" date="2014" name="BMC Genomics">
        <title>Comparative genomics of the major fungal agents of human and animal Sporotrichosis: Sporothrix schenckii and Sporothrix brasiliensis.</title>
        <authorList>
            <person name="Teixeira M.M."/>
            <person name="de Almeida L.G."/>
            <person name="Kubitschek-Barreira P."/>
            <person name="Alves F.L."/>
            <person name="Kioshima E.S."/>
            <person name="Abadio A.K."/>
            <person name="Fernandes L."/>
            <person name="Derengowski L.S."/>
            <person name="Ferreira K.S."/>
            <person name="Souza R.C."/>
            <person name="Ruiz J.C."/>
            <person name="de Andrade N.C."/>
            <person name="Paes H.C."/>
            <person name="Nicola A.M."/>
            <person name="Albuquerque P."/>
            <person name="Gerber A.L."/>
            <person name="Martins V.P."/>
            <person name="Peconick L.D."/>
            <person name="Neto A.V."/>
            <person name="Chaucanez C.B."/>
            <person name="Silva P.A."/>
            <person name="Cunha O.L."/>
            <person name="de Oliveira F.F."/>
            <person name="dos Santos T.C."/>
            <person name="Barros A.L."/>
            <person name="Soares M.A."/>
            <person name="de Oliveira L.M."/>
            <person name="Marini M.M."/>
            <person name="Villalobos-Duno H."/>
            <person name="Cunha M.M."/>
            <person name="de Hoog S."/>
            <person name="da Silveira J.F."/>
            <person name="Henrissat B."/>
            <person name="Nino-Vega G.A."/>
            <person name="Cisalpino P.S."/>
            <person name="Mora-Montes H.M."/>
            <person name="Almeida S.R."/>
            <person name="Stajich J.E."/>
            <person name="Lopes-Bezerra L.M."/>
            <person name="Vasconcelos A.T."/>
            <person name="Felipe M.S."/>
        </authorList>
    </citation>
    <scope>NUCLEOTIDE SEQUENCE [LARGE SCALE GENOMIC DNA]</scope>
    <source>
        <strain evidence="10 11">1099-18</strain>
    </source>
</reference>
<dbReference type="PANTHER" id="PTHR43731">
    <property type="entry name" value="RHOMBOID PROTEASE"/>
    <property type="match status" value="1"/>
</dbReference>
<name>A0A0F2MJP1_SPOSC</name>
<keyword evidence="4" id="KW-0378">Hydrolase</keyword>
<evidence type="ECO:0000313" key="10">
    <source>
        <dbReference type="EMBL" id="KJR89923.1"/>
    </source>
</evidence>
<evidence type="ECO:0000256" key="6">
    <source>
        <dbReference type="ARBA" id="ARBA00023136"/>
    </source>
</evidence>
<dbReference type="GO" id="GO:0004252">
    <property type="term" value="F:serine-type endopeptidase activity"/>
    <property type="evidence" value="ECO:0007669"/>
    <property type="project" value="InterPro"/>
</dbReference>
<dbReference type="InterPro" id="IPR022764">
    <property type="entry name" value="Peptidase_S54_rhomboid_dom"/>
</dbReference>
<evidence type="ECO:0000256" key="5">
    <source>
        <dbReference type="ARBA" id="ARBA00022989"/>
    </source>
</evidence>
<evidence type="ECO:0000256" key="8">
    <source>
        <dbReference type="SAM" id="Phobius"/>
    </source>
</evidence>
<evidence type="ECO:0000256" key="4">
    <source>
        <dbReference type="ARBA" id="ARBA00022801"/>
    </source>
</evidence>
<feature type="transmembrane region" description="Helical" evidence="8">
    <location>
        <begin position="547"/>
        <end position="564"/>
    </location>
</feature>
<keyword evidence="3 8" id="KW-0812">Transmembrane</keyword>
<feature type="transmembrane region" description="Helical" evidence="8">
    <location>
        <begin position="509"/>
        <end position="527"/>
    </location>
</feature>
<dbReference type="GO" id="GO:0016020">
    <property type="term" value="C:membrane"/>
    <property type="evidence" value="ECO:0007669"/>
    <property type="project" value="UniProtKB-SubCell"/>
</dbReference>
<feature type="region of interest" description="Disordered" evidence="7">
    <location>
        <begin position="229"/>
        <end position="253"/>
    </location>
</feature>
<dbReference type="GeneID" id="27668080"/>
<feature type="region of interest" description="Disordered" evidence="7">
    <location>
        <begin position="312"/>
        <end position="331"/>
    </location>
</feature>
<dbReference type="RefSeq" id="XP_016592599.1">
    <property type="nucleotide sequence ID" value="XM_016732803.1"/>
</dbReference>
<accession>A0A0F2MJP1</accession>
<comment type="similarity">
    <text evidence="2">Belongs to the peptidase S54 family.</text>
</comment>
<dbReference type="GO" id="GO:0006465">
    <property type="term" value="P:signal peptide processing"/>
    <property type="evidence" value="ECO:0007669"/>
    <property type="project" value="TreeGrafter"/>
</dbReference>
<evidence type="ECO:0000313" key="11">
    <source>
        <dbReference type="Proteomes" id="UP000033710"/>
    </source>
</evidence>
<dbReference type="PANTHER" id="PTHR43731:SF14">
    <property type="entry name" value="PRESENILIN-ASSOCIATED RHOMBOID-LIKE PROTEIN, MITOCHONDRIAL"/>
    <property type="match status" value="1"/>
</dbReference>
<feature type="transmembrane region" description="Helical" evidence="8">
    <location>
        <begin position="363"/>
        <end position="383"/>
    </location>
</feature>
<comment type="caution">
    <text evidence="10">The sequence shown here is derived from an EMBL/GenBank/DDBJ whole genome shotgun (WGS) entry which is preliminary data.</text>
</comment>
<evidence type="ECO:0000256" key="7">
    <source>
        <dbReference type="SAM" id="MobiDB-lite"/>
    </source>
</evidence>
<protein>
    <submittedName>
        <fullName evidence="10">Rhomboid-like protein</fullName>
    </submittedName>
</protein>
<evidence type="ECO:0000259" key="9">
    <source>
        <dbReference type="Pfam" id="PF01694"/>
    </source>
</evidence>
<dbReference type="Gene3D" id="1.20.1540.10">
    <property type="entry name" value="Rhomboid-like"/>
    <property type="match status" value="1"/>
</dbReference>
<dbReference type="Proteomes" id="UP000033710">
    <property type="component" value="Unassembled WGS sequence"/>
</dbReference>
<dbReference type="InterPro" id="IPR050925">
    <property type="entry name" value="Rhomboid_protease_S54"/>
</dbReference>